<dbReference type="SUPFAM" id="SSF51905">
    <property type="entry name" value="FAD/NAD(P)-binding domain"/>
    <property type="match status" value="1"/>
</dbReference>
<dbReference type="Gene3D" id="3.50.50.60">
    <property type="entry name" value="FAD/NAD(P)-binding domain"/>
    <property type="match status" value="1"/>
</dbReference>
<dbReference type="Pfam" id="PF01494">
    <property type="entry name" value="FAD_binding_3"/>
    <property type="match status" value="1"/>
</dbReference>
<keyword evidence="4" id="KW-1185">Reference proteome</keyword>
<evidence type="ECO:0000313" key="4">
    <source>
        <dbReference type="Proteomes" id="UP000233398"/>
    </source>
</evidence>
<protein>
    <recommendedName>
        <fullName evidence="2">FAD-binding domain-containing protein</fullName>
    </recommendedName>
</protein>
<reference evidence="3 4" key="1">
    <citation type="submission" date="2017-11" db="EMBL/GenBank/DDBJ databases">
        <title>Rhodohalobacter 15182 sp. nov., isolated from a salt lake.</title>
        <authorList>
            <person name="Han S."/>
        </authorList>
    </citation>
    <scope>NUCLEOTIDE SEQUENCE [LARGE SCALE GENOMIC DNA]</scope>
    <source>
        <strain evidence="3 4">15182</strain>
    </source>
</reference>
<comment type="caution">
    <text evidence="3">The sequence shown here is derived from an EMBL/GenBank/DDBJ whole genome shotgun (WGS) entry which is preliminary data.</text>
</comment>
<proteinExistence type="predicted"/>
<dbReference type="Proteomes" id="UP000233398">
    <property type="component" value="Unassembled WGS sequence"/>
</dbReference>
<dbReference type="OrthoDB" id="9766816at2"/>
<keyword evidence="1" id="KW-0560">Oxidoreductase</keyword>
<dbReference type="GO" id="GO:0019622">
    <property type="term" value="P:3-(3-hydroxy)phenylpropionate catabolic process"/>
    <property type="evidence" value="ECO:0007669"/>
    <property type="project" value="TreeGrafter"/>
</dbReference>
<dbReference type="GO" id="GO:0071949">
    <property type="term" value="F:FAD binding"/>
    <property type="evidence" value="ECO:0007669"/>
    <property type="project" value="InterPro"/>
</dbReference>
<feature type="domain" description="FAD-binding" evidence="2">
    <location>
        <begin position="6"/>
        <end position="339"/>
    </location>
</feature>
<evidence type="ECO:0000256" key="1">
    <source>
        <dbReference type="ARBA" id="ARBA00023002"/>
    </source>
</evidence>
<sequence length="386" mass="43671">MSNSELDIVIVGGGPVGLYLAGRLLQSGFHCKVLEKRSTIDHHSKSLGIHPVSLDIFDKAGISKSFLEHGLKIKSGVAFWNREEIGEVSFEYCPPPHNYILAIPQWKTEEILEEWIRSLNEECLIRGADVKQVNQDRYRVEVDYLKNGETNKITASYVIGCDGIQSHTRKSAQIPFEGSSYPDTYIMGDFDDNTDFGEKAAVYLHKGGLVESFPLPNGHRRWVVKTDRYIETSNPDLITELVFKRTGFHLSETDHYMLSSFGVQHLLAKSFHKNRILLAGDAAHVVSPIGGQGMNLGWLDAEECLNTLMKIKKQPVKKEFFLNQYSDTQRKIAKQVAKRAEMNMHLGRAETKNLSYKTGMNLIINSPFNRLLANLFTMRGLGRWPI</sequence>
<dbReference type="AlphaFoldDB" id="A0A2N0VFA8"/>
<dbReference type="RefSeq" id="WP_101073930.1">
    <property type="nucleotide sequence ID" value="NZ_PISP01000004.1"/>
</dbReference>
<evidence type="ECO:0000313" key="3">
    <source>
        <dbReference type="EMBL" id="PKD42877.1"/>
    </source>
</evidence>
<accession>A0A2N0VFA8</accession>
<dbReference type="InterPro" id="IPR002938">
    <property type="entry name" value="FAD-bd"/>
</dbReference>
<evidence type="ECO:0000259" key="2">
    <source>
        <dbReference type="Pfam" id="PF01494"/>
    </source>
</evidence>
<dbReference type="InterPro" id="IPR036188">
    <property type="entry name" value="FAD/NAD-bd_sf"/>
</dbReference>
<dbReference type="InterPro" id="IPR050631">
    <property type="entry name" value="PheA/TfdB_FAD_monoxygenase"/>
</dbReference>
<dbReference type="GO" id="GO:0008688">
    <property type="term" value="F:3-(3-hydroxyphenyl)propionate hydroxylase activity"/>
    <property type="evidence" value="ECO:0007669"/>
    <property type="project" value="TreeGrafter"/>
</dbReference>
<organism evidence="3 4">
    <name type="scientific">Rhodohalobacter barkolensis</name>
    <dbReference type="NCBI Taxonomy" id="2053187"/>
    <lineage>
        <taxon>Bacteria</taxon>
        <taxon>Pseudomonadati</taxon>
        <taxon>Balneolota</taxon>
        <taxon>Balneolia</taxon>
        <taxon>Balneolales</taxon>
        <taxon>Balneolaceae</taxon>
        <taxon>Rhodohalobacter</taxon>
    </lineage>
</organism>
<dbReference type="PANTHER" id="PTHR43476">
    <property type="entry name" value="3-(3-HYDROXY-PHENYL)PROPIONATE/3-HYDROXYCINNAMIC ACID HYDROXYLASE"/>
    <property type="match status" value="1"/>
</dbReference>
<dbReference type="Gene3D" id="3.30.70.2450">
    <property type="match status" value="1"/>
</dbReference>
<dbReference type="PRINTS" id="PR00420">
    <property type="entry name" value="RNGMNOXGNASE"/>
</dbReference>
<gene>
    <name evidence="3" type="ORF">CWD77_12535</name>
</gene>
<name>A0A2N0VFA8_9BACT</name>
<dbReference type="PANTHER" id="PTHR43476:SF3">
    <property type="entry name" value="FAD-BINDING MONOOXYGENASE"/>
    <property type="match status" value="1"/>
</dbReference>
<dbReference type="EMBL" id="PISP01000004">
    <property type="protein sequence ID" value="PKD42877.1"/>
    <property type="molecule type" value="Genomic_DNA"/>
</dbReference>